<dbReference type="PRINTS" id="PR00080">
    <property type="entry name" value="SDRFAMILY"/>
</dbReference>
<dbReference type="AlphaFoldDB" id="K0EVW4"/>
<dbReference type="Pfam" id="PF00106">
    <property type="entry name" value="adh_short"/>
    <property type="match status" value="1"/>
</dbReference>
<evidence type="ECO:0000256" key="4">
    <source>
        <dbReference type="RuleBase" id="RU000363"/>
    </source>
</evidence>
<dbReference type="RefSeq" id="WP_014986803.1">
    <property type="nucleotide sequence ID" value="NC_018681.1"/>
</dbReference>
<dbReference type="PANTHER" id="PTHR43490:SF99">
    <property type="entry name" value="SHORT-CHAIN DEHYDROGENASE_REDUCTASE"/>
    <property type="match status" value="1"/>
</dbReference>
<dbReference type="PANTHER" id="PTHR43490">
    <property type="entry name" value="(+)-NEOMENTHOL DEHYDROGENASE"/>
    <property type="match status" value="1"/>
</dbReference>
<gene>
    <name evidence="6" type="ORF">O3I_029995</name>
</gene>
<dbReference type="HOGENOM" id="CLU_010194_9_0_11"/>
<organism evidence="6 7">
    <name type="scientific">Nocardia brasiliensis (strain ATCC 700358 / HUJEG-1)</name>
    <dbReference type="NCBI Taxonomy" id="1133849"/>
    <lineage>
        <taxon>Bacteria</taxon>
        <taxon>Bacillati</taxon>
        <taxon>Actinomycetota</taxon>
        <taxon>Actinomycetes</taxon>
        <taxon>Mycobacteriales</taxon>
        <taxon>Nocardiaceae</taxon>
        <taxon>Nocardia</taxon>
    </lineage>
</organism>
<dbReference type="InterPro" id="IPR002347">
    <property type="entry name" value="SDR_fam"/>
</dbReference>
<keyword evidence="3" id="KW-0560">Oxidoreductase</keyword>
<dbReference type="STRING" id="1133849.O3I_029995"/>
<dbReference type="eggNOG" id="COG1028">
    <property type="taxonomic scope" value="Bacteria"/>
</dbReference>
<dbReference type="Gene3D" id="3.40.50.720">
    <property type="entry name" value="NAD(P)-binding Rossmann-like Domain"/>
    <property type="match status" value="1"/>
</dbReference>
<dbReference type="KEGG" id="nbr:O3I_029995"/>
<dbReference type="Proteomes" id="UP000006304">
    <property type="component" value="Chromosome"/>
</dbReference>
<dbReference type="GO" id="GO:0016491">
    <property type="term" value="F:oxidoreductase activity"/>
    <property type="evidence" value="ECO:0007669"/>
    <property type="project" value="UniProtKB-KW"/>
</dbReference>
<protein>
    <submittedName>
        <fullName evidence="6">Short chain dehydrogenase/reductase family oxidoreductase</fullName>
    </submittedName>
</protein>
<comment type="similarity">
    <text evidence="1 4">Belongs to the short-chain dehydrogenases/reductases (SDR) family.</text>
</comment>
<dbReference type="EMBL" id="CP003876">
    <property type="protein sequence ID" value="AFU03948.1"/>
    <property type="molecule type" value="Genomic_DNA"/>
</dbReference>
<accession>K0EVW4</accession>
<dbReference type="InterPro" id="IPR036291">
    <property type="entry name" value="NAD(P)-bd_dom_sf"/>
</dbReference>
<evidence type="ECO:0000256" key="2">
    <source>
        <dbReference type="ARBA" id="ARBA00022857"/>
    </source>
</evidence>
<evidence type="ECO:0000256" key="5">
    <source>
        <dbReference type="SAM" id="MobiDB-lite"/>
    </source>
</evidence>
<dbReference type="SUPFAM" id="SSF51735">
    <property type="entry name" value="NAD(P)-binding Rossmann-fold domains"/>
    <property type="match status" value="1"/>
</dbReference>
<dbReference type="PRINTS" id="PR00081">
    <property type="entry name" value="GDHRDH"/>
</dbReference>
<reference evidence="6 7" key="1">
    <citation type="journal article" date="2012" name="J. Bacteriol.">
        <title>Complete genome sequence of Nocardia brasiliensis HUJEG-1.</title>
        <authorList>
            <person name="Vera-Cabrera L."/>
            <person name="Ortiz-Lopez R."/>
            <person name="Elizondo-Gonzalez R."/>
            <person name="Perez-Maya A.A."/>
            <person name="Ocampo-Candiani J."/>
        </authorList>
    </citation>
    <scope>NUCLEOTIDE SEQUENCE [LARGE SCALE GENOMIC DNA]</scope>
    <source>
        <strain evidence="7">ATCC 700358</strain>
    </source>
</reference>
<sequence>MNNPTDSAQDVLKSKVALVTGVGRAQGLGIAVARELAVRGHQVIVTGRDLSRTEPLAELLTAEGLSVCATQLDVTDPVGIAKSVEFVRDKFGTLDVLINNAAGGFDIDQLLLTADMARARDALEVNFFGPWHTCAAFAPLLCESGHGRIVNVSSAAGSFADGLSDPWIGGLLPGYSLSKSALNALTVKLASAFARTGVLVNAVCPGETATHPETGDEDNARSPQESAKGVVWAATLGPDGPTGGFFRDGVALPW</sequence>
<evidence type="ECO:0000256" key="3">
    <source>
        <dbReference type="ARBA" id="ARBA00023002"/>
    </source>
</evidence>
<keyword evidence="7" id="KW-1185">Reference proteome</keyword>
<keyword evidence="2" id="KW-0521">NADP</keyword>
<evidence type="ECO:0000313" key="7">
    <source>
        <dbReference type="Proteomes" id="UP000006304"/>
    </source>
</evidence>
<evidence type="ECO:0000313" key="6">
    <source>
        <dbReference type="EMBL" id="AFU03948.1"/>
    </source>
</evidence>
<proteinExistence type="inferred from homology"/>
<feature type="region of interest" description="Disordered" evidence="5">
    <location>
        <begin position="208"/>
        <end position="228"/>
    </location>
</feature>
<evidence type="ECO:0000256" key="1">
    <source>
        <dbReference type="ARBA" id="ARBA00006484"/>
    </source>
</evidence>
<name>K0EVW4_NOCB7</name>